<name>A0A2P6MWK2_9EUKA</name>
<dbReference type="InterPro" id="IPR029071">
    <property type="entry name" value="Ubiquitin-like_domsf"/>
</dbReference>
<dbReference type="PROSITE" id="PS50969">
    <property type="entry name" value="FCP1"/>
    <property type="match status" value="1"/>
</dbReference>
<proteinExistence type="predicted"/>
<dbReference type="PANTHER" id="PTHR48493">
    <property type="entry name" value="UBIQUITIN-LIKE DOMAIN-CONTAINING CTD PHOSPHATASE 1"/>
    <property type="match status" value="1"/>
</dbReference>
<keyword evidence="2" id="KW-0378">Hydrolase</keyword>
<dbReference type="Gene3D" id="3.10.20.90">
    <property type="entry name" value="Phosphatidylinositol 3-kinase Catalytic Subunit, Chain A, domain 1"/>
    <property type="match status" value="1"/>
</dbReference>
<gene>
    <name evidence="5" type="ORF">PROFUN_01779</name>
</gene>
<reference evidence="5 6" key="1">
    <citation type="journal article" date="2018" name="Genome Biol. Evol.">
        <title>Multiple Roots of Fruiting Body Formation in Amoebozoa.</title>
        <authorList>
            <person name="Hillmann F."/>
            <person name="Forbes G."/>
            <person name="Novohradska S."/>
            <person name="Ferling I."/>
            <person name="Riege K."/>
            <person name="Groth M."/>
            <person name="Westermann M."/>
            <person name="Marz M."/>
            <person name="Spaller T."/>
            <person name="Winckler T."/>
            <person name="Schaap P."/>
            <person name="Glockner G."/>
        </authorList>
    </citation>
    <scope>NUCLEOTIDE SEQUENCE [LARGE SCALE GENOMIC DNA]</scope>
    <source>
        <strain evidence="5 6">Jena</strain>
    </source>
</reference>
<keyword evidence="3" id="KW-0539">Nucleus</keyword>
<dbReference type="EMBL" id="MDYQ01000353">
    <property type="protein sequence ID" value="PRP76063.1"/>
    <property type="molecule type" value="Genomic_DNA"/>
</dbReference>
<dbReference type="InterPro" id="IPR011943">
    <property type="entry name" value="HAD-SF_hydro_IIID"/>
</dbReference>
<dbReference type="GO" id="GO:0005634">
    <property type="term" value="C:nucleus"/>
    <property type="evidence" value="ECO:0007669"/>
    <property type="project" value="UniProtKB-SubCell"/>
</dbReference>
<dbReference type="InterPro" id="IPR036412">
    <property type="entry name" value="HAD-like_sf"/>
</dbReference>
<keyword evidence="6" id="KW-1185">Reference proteome</keyword>
<dbReference type="FunCoup" id="A0A2P6MWK2">
    <property type="interactions" value="350"/>
</dbReference>
<evidence type="ECO:0000313" key="5">
    <source>
        <dbReference type="EMBL" id="PRP76063.1"/>
    </source>
</evidence>
<protein>
    <recommendedName>
        <fullName evidence="4">FCP1 homology domain-containing protein</fullName>
    </recommendedName>
</protein>
<sequence length="336" mass="39490">MSKEEETKESLEIFAKWNGKEYKVCLKPEQTICDVKESLFHATQVLPKRQKLIGLFNAGHEEVKGRSQAEVDMIPISRLSIPNKKKFMLVGTPEESIFQELKPEEMPDVFNDFDYDPRAVGYTRTEENMSKLHNRLKTTEIHLINEPRPDKKLLVLDLDYTLLDMKALDKATSTRDIMRPHLEEFLIAAFKKYDIAFWSQTHWKWIEMKLSEMGCFNNPHYHVLFALDRKSMFPITTHAKEGKDHTHEVKALEIIWNKLPQYSAKNTIHVDDLRRNFAMNPQSGLKVHAFKDALQNREDKELFHLSQYLDFIGDHEDFTTLDHSQWKYTIGLKKPK</sequence>
<feature type="domain" description="FCP1 homology" evidence="4">
    <location>
        <begin position="147"/>
        <end position="312"/>
    </location>
</feature>
<dbReference type="AlphaFoldDB" id="A0A2P6MWK2"/>
<evidence type="ECO:0000256" key="3">
    <source>
        <dbReference type="ARBA" id="ARBA00023242"/>
    </source>
</evidence>
<dbReference type="PANTHER" id="PTHR48493:SF1">
    <property type="entry name" value="UBIQUITIN-LIKE DOMAIN-CONTAINING CTD PHOSPHATASE 1"/>
    <property type="match status" value="1"/>
</dbReference>
<accession>A0A2P6MWK2</accession>
<dbReference type="Gene3D" id="3.40.50.1000">
    <property type="entry name" value="HAD superfamily/HAD-like"/>
    <property type="match status" value="1"/>
</dbReference>
<comment type="subcellular location">
    <subcellularLocation>
        <location evidence="1">Nucleus</location>
    </subcellularLocation>
</comment>
<dbReference type="SMART" id="SM00577">
    <property type="entry name" value="CPDc"/>
    <property type="match status" value="1"/>
</dbReference>
<dbReference type="InterPro" id="IPR023214">
    <property type="entry name" value="HAD_sf"/>
</dbReference>
<dbReference type="InParanoid" id="A0A2P6MWK2"/>
<dbReference type="Proteomes" id="UP000241769">
    <property type="component" value="Unassembled WGS sequence"/>
</dbReference>
<dbReference type="STRING" id="1890364.A0A2P6MWK2"/>
<dbReference type="SUPFAM" id="SSF56784">
    <property type="entry name" value="HAD-like"/>
    <property type="match status" value="1"/>
</dbReference>
<dbReference type="InterPro" id="IPR051658">
    <property type="entry name" value="UBLCP1"/>
</dbReference>
<dbReference type="SUPFAM" id="SSF54236">
    <property type="entry name" value="Ubiquitin-like"/>
    <property type="match status" value="1"/>
</dbReference>
<dbReference type="GO" id="GO:0004722">
    <property type="term" value="F:protein serine/threonine phosphatase activity"/>
    <property type="evidence" value="ECO:0007669"/>
    <property type="project" value="TreeGrafter"/>
</dbReference>
<evidence type="ECO:0000313" key="6">
    <source>
        <dbReference type="Proteomes" id="UP000241769"/>
    </source>
</evidence>
<evidence type="ECO:0000256" key="1">
    <source>
        <dbReference type="ARBA" id="ARBA00004123"/>
    </source>
</evidence>
<dbReference type="Pfam" id="PF03031">
    <property type="entry name" value="NIF"/>
    <property type="match status" value="1"/>
</dbReference>
<evidence type="ECO:0000256" key="2">
    <source>
        <dbReference type="ARBA" id="ARBA00022801"/>
    </source>
</evidence>
<dbReference type="InterPro" id="IPR004274">
    <property type="entry name" value="FCP1_dom"/>
</dbReference>
<dbReference type="OrthoDB" id="1711508at2759"/>
<evidence type="ECO:0000259" key="4">
    <source>
        <dbReference type="PROSITE" id="PS50969"/>
    </source>
</evidence>
<dbReference type="GO" id="GO:0090364">
    <property type="term" value="P:regulation of proteasome assembly"/>
    <property type="evidence" value="ECO:0007669"/>
    <property type="project" value="InterPro"/>
</dbReference>
<dbReference type="NCBIfam" id="TIGR02245">
    <property type="entry name" value="HAD_IIID1"/>
    <property type="match status" value="1"/>
</dbReference>
<organism evidence="5 6">
    <name type="scientific">Planoprotostelium fungivorum</name>
    <dbReference type="NCBI Taxonomy" id="1890364"/>
    <lineage>
        <taxon>Eukaryota</taxon>
        <taxon>Amoebozoa</taxon>
        <taxon>Evosea</taxon>
        <taxon>Variosea</taxon>
        <taxon>Cavosteliida</taxon>
        <taxon>Cavosteliaceae</taxon>
        <taxon>Planoprotostelium</taxon>
    </lineage>
</organism>
<comment type="caution">
    <text evidence="5">The sequence shown here is derived from an EMBL/GenBank/DDBJ whole genome shotgun (WGS) entry which is preliminary data.</text>
</comment>